<dbReference type="AlphaFoldDB" id="A0AAV7PLX2"/>
<dbReference type="Proteomes" id="UP001066276">
    <property type="component" value="Chromosome 7"/>
</dbReference>
<keyword evidence="2" id="KW-1185">Reference proteome</keyword>
<evidence type="ECO:0000313" key="2">
    <source>
        <dbReference type="Proteomes" id="UP001066276"/>
    </source>
</evidence>
<proteinExistence type="predicted"/>
<sequence>MARGDGLHHIHTGGKIQIRLDIAGFQSRVSDLEQRVIAVEDHLNTIPEWDQELLCSKLIDLEDRGSRDNIRFFGFPEHIEGTDIQAFLKKTLLTLTGISFDIPTGVQKGTSSRAEKS</sequence>
<gene>
    <name evidence="1" type="ORF">NDU88_005184</name>
</gene>
<protein>
    <submittedName>
        <fullName evidence="1">Uncharacterized protein</fullName>
    </submittedName>
</protein>
<organism evidence="1 2">
    <name type="scientific">Pleurodeles waltl</name>
    <name type="common">Iberian ribbed newt</name>
    <dbReference type="NCBI Taxonomy" id="8319"/>
    <lineage>
        <taxon>Eukaryota</taxon>
        <taxon>Metazoa</taxon>
        <taxon>Chordata</taxon>
        <taxon>Craniata</taxon>
        <taxon>Vertebrata</taxon>
        <taxon>Euteleostomi</taxon>
        <taxon>Amphibia</taxon>
        <taxon>Batrachia</taxon>
        <taxon>Caudata</taxon>
        <taxon>Salamandroidea</taxon>
        <taxon>Salamandridae</taxon>
        <taxon>Pleurodelinae</taxon>
        <taxon>Pleurodeles</taxon>
    </lineage>
</organism>
<comment type="caution">
    <text evidence="1">The sequence shown here is derived from an EMBL/GenBank/DDBJ whole genome shotgun (WGS) entry which is preliminary data.</text>
</comment>
<evidence type="ECO:0000313" key="1">
    <source>
        <dbReference type="EMBL" id="KAJ1126778.1"/>
    </source>
</evidence>
<dbReference type="EMBL" id="JANPWB010000011">
    <property type="protein sequence ID" value="KAJ1126778.1"/>
    <property type="molecule type" value="Genomic_DNA"/>
</dbReference>
<accession>A0AAV7PLX2</accession>
<name>A0AAV7PLX2_PLEWA</name>
<reference evidence="1" key="1">
    <citation type="journal article" date="2022" name="bioRxiv">
        <title>Sequencing and chromosome-scale assembly of the giantPleurodeles waltlgenome.</title>
        <authorList>
            <person name="Brown T."/>
            <person name="Elewa A."/>
            <person name="Iarovenko S."/>
            <person name="Subramanian E."/>
            <person name="Araus A.J."/>
            <person name="Petzold A."/>
            <person name="Susuki M."/>
            <person name="Suzuki K.-i.T."/>
            <person name="Hayashi T."/>
            <person name="Toyoda A."/>
            <person name="Oliveira C."/>
            <person name="Osipova E."/>
            <person name="Leigh N.D."/>
            <person name="Simon A."/>
            <person name="Yun M.H."/>
        </authorList>
    </citation>
    <scope>NUCLEOTIDE SEQUENCE</scope>
    <source>
        <strain evidence="1">20211129_DDA</strain>
        <tissue evidence="1">Liver</tissue>
    </source>
</reference>